<accession>A0A2G0CFA0</accession>
<sequence length="381" mass="43323">MTLHYIEAFDHTELIERWIPILATIEDLKIVVHVNPWYRDQLTTYCRTLTGVELRGPVGCLSWSDYLERLQFSSTCVAFIATLGKRTEWFYSLAGRVRYAVLLHNLNNCFDRKEYRHPPERIVDRLKDLRTLIRKRSHRRFLASAGALTYATAALASEGKKESFLYAVPHLVLPFAAYQAGCKILNRPAASSGLRVIIPGTVTERTRDYQAVIDALVIVAESEAPMHVHLAGRFRNPTLEQLFQTRLAHAFSHPATGPLTIHKYPNGLNKTDFDRLLAESDLILAPLKTPVTVGRYQEQIGRTKALGTPFDAIFFKKPLLLPAWHPVQDPAVIPYSSANDLGHILINFAKGNRELPVNCWEHYSHFQLREYWKAVLASLAE</sequence>
<dbReference type="OrthoDB" id="4291430at2"/>
<dbReference type="EMBL" id="PDLO01000003">
    <property type="protein sequence ID" value="PHK98600.1"/>
    <property type="molecule type" value="Genomic_DNA"/>
</dbReference>
<organism evidence="1 2">
    <name type="scientific">Neolewinella marina</name>
    <dbReference type="NCBI Taxonomy" id="438751"/>
    <lineage>
        <taxon>Bacteria</taxon>
        <taxon>Pseudomonadati</taxon>
        <taxon>Bacteroidota</taxon>
        <taxon>Saprospiria</taxon>
        <taxon>Saprospirales</taxon>
        <taxon>Lewinellaceae</taxon>
        <taxon>Neolewinella</taxon>
    </lineage>
</organism>
<dbReference type="AlphaFoldDB" id="A0A2G0CFA0"/>
<evidence type="ECO:0000313" key="2">
    <source>
        <dbReference type="Proteomes" id="UP000226437"/>
    </source>
</evidence>
<protein>
    <recommendedName>
        <fullName evidence="3">Glycosyltransferase</fullName>
    </recommendedName>
</protein>
<proteinExistence type="predicted"/>
<dbReference type="Proteomes" id="UP000226437">
    <property type="component" value="Unassembled WGS sequence"/>
</dbReference>
<reference evidence="1 2" key="1">
    <citation type="submission" date="2017-10" db="EMBL/GenBank/DDBJ databases">
        <title>The draft genome sequence of Lewinella marina KCTC 32374.</title>
        <authorList>
            <person name="Wang K."/>
        </authorList>
    </citation>
    <scope>NUCLEOTIDE SEQUENCE [LARGE SCALE GENOMIC DNA]</scope>
    <source>
        <strain evidence="1 2">MKG-38</strain>
    </source>
</reference>
<dbReference type="RefSeq" id="WP_099106210.1">
    <property type="nucleotide sequence ID" value="NZ_JAATJF010000001.1"/>
</dbReference>
<keyword evidence="2" id="KW-1185">Reference proteome</keyword>
<gene>
    <name evidence="1" type="ORF">CGL56_09000</name>
</gene>
<comment type="caution">
    <text evidence="1">The sequence shown here is derived from an EMBL/GenBank/DDBJ whole genome shotgun (WGS) entry which is preliminary data.</text>
</comment>
<name>A0A2G0CFA0_9BACT</name>
<evidence type="ECO:0000313" key="1">
    <source>
        <dbReference type="EMBL" id="PHK98600.1"/>
    </source>
</evidence>
<evidence type="ECO:0008006" key="3">
    <source>
        <dbReference type="Google" id="ProtNLM"/>
    </source>
</evidence>